<dbReference type="SMART" id="SM00534">
    <property type="entry name" value="MUTSac"/>
    <property type="match status" value="1"/>
</dbReference>
<dbReference type="GO" id="GO:0000228">
    <property type="term" value="C:nuclear chromosome"/>
    <property type="evidence" value="ECO:0007669"/>
    <property type="project" value="EnsemblFungi"/>
</dbReference>
<dbReference type="GO" id="GO:0140664">
    <property type="term" value="F:ATP-dependent DNA damage sensor activity"/>
    <property type="evidence" value="ECO:0007669"/>
    <property type="project" value="InterPro"/>
</dbReference>
<dbReference type="GO" id="GO:0000400">
    <property type="term" value="F:four-way junction DNA binding"/>
    <property type="evidence" value="ECO:0007669"/>
    <property type="project" value="EnsemblFungi"/>
</dbReference>
<evidence type="ECO:0000313" key="6">
    <source>
        <dbReference type="EMBL" id="AET41376.1"/>
    </source>
</evidence>
<dbReference type="InterPro" id="IPR045076">
    <property type="entry name" value="MutS"/>
</dbReference>
<dbReference type="Gene3D" id="3.40.50.300">
    <property type="entry name" value="P-loop containing nucleotide triphosphate hydrolases"/>
    <property type="match status" value="1"/>
</dbReference>
<dbReference type="GO" id="GO:0051026">
    <property type="term" value="P:chiasma assembly"/>
    <property type="evidence" value="ECO:0007669"/>
    <property type="project" value="TreeGrafter"/>
</dbReference>
<dbReference type="PANTHER" id="PTHR11361">
    <property type="entry name" value="DNA MISMATCH REPAIR PROTEIN MUTS FAMILY MEMBER"/>
    <property type="match status" value="1"/>
</dbReference>
<dbReference type="STRING" id="931890.G8JX02"/>
<dbReference type="InterPro" id="IPR011184">
    <property type="entry name" value="DNA_mismatch_repair_Msh2"/>
</dbReference>
<dbReference type="eggNOG" id="KOG0221">
    <property type="taxonomic scope" value="Eukaryota"/>
</dbReference>
<dbReference type="InterPro" id="IPR027417">
    <property type="entry name" value="P-loop_NTPase"/>
</dbReference>
<evidence type="ECO:0000313" key="7">
    <source>
        <dbReference type="Proteomes" id="UP000006790"/>
    </source>
</evidence>
<evidence type="ECO:0000259" key="5">
    <source>
        <dbReference type="PROSITE" id="PS00486"/>
    </source>
</evidence>
<dbReference type="KEGG" id="erc:Ecym_8081"/>
<dbReference type="GO" id="GO:0062037">
    <property type="term" value="F:D-loop DNA binding"/>
    <property type="evidence" value="ECO:0007669"/>
    <property type="project" value="EnsemblFungi"/>
</dbReference>
<dbReference type="OMA" id="CSVYFMP"/>
<dbReference type="GO" id="GO:1990391">
    <property type="term" value="C:DNA repair complex"/>
    <property type="evidence" value="ECO:0007669"/>
    <property type="project" value="EnsemblFungi"/>
</dbReference>
<dbReference type="GeneID" id="11469856"/>
<organism evidence="6 7">
    <name type="scientific">Eremothecium cymbalariae (strain CBS 270.75 / DBVPG 7215 / KCTC 17166 / NRRL Y-17582)</name>
    <name type="common">Yeast</name>
    <dbReference type="NCBI Taxonomy" id="931890"/>
    <lineage>
        <taxon>Eukaryota</taxon>
        <taxon>Fungi</taxon>
        <taxon>Dikarya</taxon>
        <taxon>Ascomycota</taxon>
        <taxon>Saccharomycotina</taxon>
        <taxon>Saccharomycetes</taxon>
        <taxon>Saccharomycetales</taxon>
        <taxon>Saccharomycetaceae</taxon>
        <taxon>Eremothecium</taxon>
    </lineage>
</organism>
<dbReference type="FunCoup" id="G8JX02">
    <property type="interactions" value="151"/>
</dbReference>
<keyword evidence="7" id="KW-1185">Reference proteome</keyword>
<reference evidence="7" key="1">
    <citation type="journal article" date="2012" name="G3 (Bethesda)">
        <title>Pichia sorbitophila, an interspecies yeast hybrid reveals early steps of genome resolution following polyploidization.</title>
        <authorList>
            <person name="Leh Louis V."/>
            <person name="Despons L."/>
            <person name="Friedrich A."/>
            <person name="Martin T."/>
            <person name="Durrens P."/>
            <person name="Casaregola S."/>
            <person name="Neuveglise C."/>
            <person name="Fairhead C."/>
            <person name="Marck C."/>
            <person name="Cruz J.A."/>
            <person name="Straub M.L."/>
            <person name="Kugler V."/>
            <person name="Sacerdot C."/>
            <person name="Uzunov Z."/>
            <person name="Thierry A."/>
            <person name="Weiss S."/>
            <person name="Bleykasten C."/>
            <person name="De Montigny J."/>
            <person name="Jacques N."/>
            <person name="Jung P."/>
            <person name="Lemaire M."/>
            <person name="Mallet S."/>
            <person name="Morel G."/>
            <person name="Richard G.F."/>
            <person name="Sarkar A."/>
            <person name="Savel G."/>
            <person name="Schacherer J."/>
            <person name="Seret M.L."/>
            <person name="Talla E."/>
            <person name="Samson G."/>
            <person name="Jubin C."/>
            <person name="Poulain J."/>
            <person name="Vacherie B."/>
            <person name="Barbe V."/>
            <person name="Pelletier E."/>
            <person name="Sherman D.J."/>
            <person name="Westhof E."/>
            <person name="Weissenbach J."/>
            <person name="Baret P.V."/>
            <person name="Wincker P."/>
            <person name="Gaillardin C."/>
            <person name="Dujon B."/>
            <person name="Souciet J.L."/>
        </authorList>
    </citation>
    <scope>NUCLEOTIDE SEQUENCE [LARGE SCALE GENOMIC DNA]</scope>
    <source>
        <strain evidence="7">CBS 270.75 / DBVPG 7215 / KCTC 17166 / NRRL Y-17582</strain>
    </source>
</reference>
<keyword evidence="2" id="KW-0547">Nucleotide-binding</keyword>
<keyword evidence="3" id="KW-0067">ATP-binding</keyword>
<dbReference type="Pfam" id="PF05192">
    <property type="entry name" value="MutS_III"/>
    <property type="match status" value="1"/>
</dbReference>
<dbReference type="HOGENOM" id="CLU_002472_8_0_1"/>
<evidence type="ECO:0000256" key="2">
    <source>
        <dbReference type="ARBA" id="ARBA00022741"/>
    </source>
</evidence>
<dbReference type="PANTHER" id="PTHR11361:SF20">
    <property type="entry name" value="MUTS PROTEIN HOMOLOG 5"/>
    <property type="match status" value="1"/>
</dbReference>
<dbReference type="GO" id="GO:0006298">
    <property type="term" value="P:mismatch repair"/>
    <property type="evidence" value="ECO:0007669"/>
    <property type="project" value="InterPro"/>
</dbReference>
<evidence type="ECO:0000256" key="1">
    <source>
        <dbReference type="ARBA" id="ARBA00006271"/>
    </source>
</evidence>
<evidence type="ECO:0000256" key="4">
    <source>
        <dbReference type="ARBA" id="ARBA00023125"/>
    </source>
</evidence>
<dbReference type="SUPFAM" id="SSF52540">
    <property type="entry name" value="P-loop containing nucleoside triphosphate hydrolases"/>
    <property type="match status" value="1"/>
</dbReference>
<dbReference type="RefSeq" id="XP_003648193.1">
    <property type="nucleotide sequence ID" value="XM_003648145.1"/>
</dbReference>
<dbReference type="InParanoid" id="G8JX02"/>
<dbReference type="InterPro" id="IPR007696">
    <property type="entry name" value="DNA_mismatch_repair_MutS_core"/>
</dbReference>
<dbReference type="SUPFAM" id="SSF48334">
    <property type="entry name" value="DNA repair protein MutS, domain III"/>
    <property type="match status" value="1"/>
</dbReference>
<dbReference type="PROSITE" id="PS00486">
    <property type="entry name" value="DNA_MISMATCH_REPAIR_2"/>
    <property type="match status" value="1"/>
</dbReference>
<dbReference type="InterPro" id="IPR000432">
    <property type="entry name" value="DNA_mismatch_repair_MutS_C"/>
</dbReference>
<evidence type="ECO:0000256" key="3">
    <source>
        <dbReference type="ARBA" id="ARBA00022840"/>
    </source>
</evidence>
<gene>
    <name evidence="6" type="ordered locus">Ecym_8081</name>
</gene>
<feature type="domain" description="DNA mismatch repair proteins mutS family" evidence="5">
    <location>
        <begin position="570"/>
        <end position="586"/>
    </location>
</feature>
<dbReference type="CDD" id="cd03281">
    <property type="entry name" value="ABC_MSH5_euk"/>
    <property type="match status" value="1"/>
</dbReference>
<dbReference type="GO" id="GO:0062128">
    <property type="term" value="C:MutSgamma complex"/>
    <property type="evidence" value="ECO:0007669"/>
    <property type="project" value="EnsemblFungi"/>
</dbReference>
<dbReference type="GO" id="GO:0005524">
    <property type="term" value="F:ATP binding"/>
    <property type="evidence" value="ECO:0007669"/>
    <property type="project" value="UniProtKB-KW"/>
</dbReference>
<dbReference type="SMART" id="SM00533">
    <property type="entry name" value="MUTSd"/>
    <property type="match status" value="1"/>
</dbReference>
<dbReference type="GO" id="GO:0000403">
    <property type="term" value="F:Y-form DNA binding"/>
    <property type="evidence" value="ECO:0007669"/>
    <property type="project" value="EnsemblFungi"/>
</dbReference>
<keyword evidence="4" id="KW-0238">DNA-binding</keyword>
<accession>G8JX02</accession>
<dbReference type="EMBL" id="CP002504">
    <property type="protein sequence ID" value="AET41376.1"/>
    <property type="molecule type" value="Genomic_DNA"/>
</dbReference>
<dbReference type="AlphaFoldDB" id="G8JX02"/>
<dbReference type="Pfam" id="PF00488">
    <property type="entry name" value="MutS_V"/>
    <property type="match status" value="1"/>
</dbReference>
<dbReference type="OrthoDB" id="29596at2759"/>
<dbReference type="InterPro" id="IPR036187">
    <property type="entry name" value="DNA_mismatch_repair_MutS_sf"/>
</dbReference>
<comment type="similarity">
    <text evidence="1">Belongs to the DNA mismatch repair MutS family.</text>
</comment>
<proteinExistence type="inferred from homology"/>
<dbReference type="PIRSF" id="PIRSF005813">
    <property type="entry name" value="MSH2"/>
    <property type="match status" value="1"/>
</dbReference>
<name>G8JX02_ERECY</name>
<dbReference type="Proteomes" id="UP000006790">
    <property type="component" value="Chromosome 8"/>
</dbReference>
<sequence length="772" mass="87496">MSQRNGRVLLQESSKFRKKEFTACFSDYADGVSSGRDTDSPKFAILNDLLQNPSLSATANSINCLLTYIEREGYWLPQEGTYFDSILNVESLDFKNKMFLDDDTFHSLQIFPPYESSANDSISKNAHLSIFELLDHTTTQTSKRLLKSWLLSPLTDLKEIEARYQVIETFHQEYNSATFEQLRRQLKGLPNISSIINSFYTGRTKLNTWSSLRRYLESSIEIYHLVILIKAAGNVNLFQRITDLLDPDVLRTLLHSLDAAIDFAVSQDMNAIIIKNGVHQDLDDHRKVYDELEKILSVVAKEAEYIIVNLLDEEEKYNFAKQNSNNNFINAVYVPQLGYLITVDIELESILNNNAQLRWREMFRTSTTIYFKNEEVTNMDQYYGDIYALISDLEIEILYSLQKEVLKHKKMLIDSCMCFSELEVLSSFAHVSELHKYSKPELTEENCILKIKGGRHALYETIVDTYISNDFDLDGGSFSDKDWCSHNYNRVAVLTGANASGKSVFLTQNGLIAYMAHIGCYVPATSAKIGVVDKILTRIKTRETVLKTQSTFQLDAQQMAKCIGLMTEKSLLLIDEFGKGTDIIDGPALFGAIISHLGKNERCPRTIACTHYNELFGPAILTDSIPGVVHFQTQILLNSVSASGKIDATILNEGITFLYKVSKGLAKSSFGVYCAKICGLNENIVSRAEHLVKLINDGEDLVEYCGKPTPEELAKFQENQEVVKRFLSWDLDLETNLESSILREKLGMILETPQTRPVSEQMNNTSELFIKE</sequence>
<dbReference type="GO" id="GO:0030983">
    <property type="term" value="F:mismatched DNA binding"/>
    <property type="evidence" value="ECO:0007669"/>
    <property type="project" value="InterPro"/>
</dbReference>
<dbReference type="Gene3D" id="1.10.1420.10">
    <property type="match status" value="1"/>
</dbReference>
<protein>
    <recommendedName>
        <fullName evidence="5">DNA mismatch repair proteins mutS family domain-containing protein</fullName>
    </recommendedName>
</protein>